<feature type="repeat" description="WD" evidence="5">
    <location>
        <begin position="146"/>
        <end position="187"/>
    </location>
</feature>
<sequence length="420" mass="46473">MTSNSKLVTTSREIPNHFLESIKIQYDWELAYKQDTDNFWVSYQKELKNIVHGSIRSTRQSNNKFLFESDQGFKLDIQENLNHIKIGCEKYTTNIYSPYQVHKVLNGKKRIMSMGVSSMGELGVYGSTDGILEVFEISDGQVRRKLDGHAGDVDFSMFFPSGTVILSGAGDGRLKIWDALDGSCAQTLVGHTGGIISASLVDRGRNIVSASRDGTSKLWDVPSASVIHTLCKLSRPVNDCFVASSLLESTNNTGEKTDEREVGTQGKTVVLAAEEGFLQIYDLRSKNMVSQLDIPLLSEQTRPVAFNACHVHNSLIVGGDHVGNIYLWDKRNLSTPFSRLQFSNSPIHHIKSNTSAKSSNSFWVTSGDGSVFLLDLDKNSITTSLSGIDTDVVTSFNVVKDMAFTTSRDSIIRCYNKLNL</sequence>
<keyword evidence="7" id="KW-1185">Reference proteome</keyword>
<evidence type="ECO:0008006" key="8">
    <source>
        <dbReference type="Google" id="ProtNLM"/>
    </source>
</evidence>
<comment type="caution">
    <text evidence="6">The sequence shown here is derived from an EMBL/GenBank/DDBJ whole genome shotgun (WGS) entry which is preliminary data.</text>
</comment>
<dbReference type="InterPro" id="IPR019775">
    <property type="entry name" value="WD40_repeat_CS"/>
</dbReference>
<gene>
    <name evidence="6" type="ORF">CYY_004048</name>
</gene>
<evidence type="ECO:0000256" key="3">
    <source>
        <dbReference type="ARBA" id="ARBA00022942"/>
    </source>
</evidence>
<evidence type="ECO:0000313" key="6">
    <source>
        <dbReference type="EMBL" id="KAF2074653.1"/>
    </source>
</evidence>
<dbReference type="InterPro" id="IPR036322">
    <property type="entry name" value="WD40_repeat_dom_sf"/>
</dbReference>
<dbReference type="PANTHER" id="PTHR19857">
    <property type="entry name" value="MITOCHONDRIAL DIVISION PROTEIN 1-RELATED"/>
    <property type="match status" value="1"/>
</dbReference>
<dbReference type="SUPFAM" id="SSF50978">
    <property type="entry name" value="WD40 repeat-like"/>
    <property type="match status" value="1"/>
</dbReference>
<proteinExistence type="inferred from homology"/>
<dbReference type="PROSITE" id="PS50294">
    <property type="entry name" value="WD_REPEATS_REGION"/>
    <property type="match status" value="2"/>
</dbReference>
<dbReference type="InterPro" id="IPR001680">
    <property type="entry name" value="WD40_rpt"/>
</dbReference>
<reference evidence="6" key="1">
    <citation type="submission" date="2020-01" db="EMBL/GenBank/DDBJ databases">
        <title>Development of genomics and gene disruption for Polysphondylium violaceum indicates a role for the polyketide synthase stlB in stalk morphogenesis.</title>
        <authorList>
            <person name="Narita B."/>
            <person name="Kawabe Y."/>
            <person name="Kin K."/>
            <person name="Saito T."/>
            <person name="Gibbs R."/>
            <person name="Kuspa A."/>
            <person name="Muzny D."/>
            <person name="Queller D."/>
            <person name="Richards S."/>
            <person name="Strassman J."/>
            <person name="Sucgang R."/>
            <person name="Worley K."/>
            <person name="Schaap P."/>
        </authorList>
    </citation>
    <scope>NUCLEOTIDE SEQUENCE</scope>
    <source>
        <strain evidence="6">QSvi11</strain>
    </source>
</reference>
<evidence type="ECO:0000313" key="7">
    <source>
        <dbReference type="Proteomes" id="UP000695562"/>
    </source>
</evidence>
<dbReference type="PANTHER" id="PTHR19857:SF19">
    <property type="entry name" value="26S PROTEASOME REGULATORY SUBUNIT RPN14"/>
    <property type="match status" value="1"/>
</dbReference>
<keyword evidence="3" id="KW-0647">Proteasome</keyword>
<comment type="similarity">
    <text evidence="4">Belongs to the WD repeat PAAF1/RPN14 family.</text>
</comment>
<dbReference type="Pfam" id="PF00400">
    <property type="entry name" value="WD40"/>
    <property type="match status" value="2"/>
</dbReference>
<dbReference type="GO" id="GO:0000502">
    <property type="term" value="C:proteasome complex"/>
    <property type="evidence" value="ECO:0007669"/>
    <property type="project" value="UniProtKB-KW"/>
</dbReference>
<dbReference type="Proteomes" id="UP000695562">
    <property type="component" value="Unassembled WGS sequence"/>
</dbReference>
<name>A0A8J4V0P8_9MYCE</name>
<accession>A0A8J4V0P8</accession>
<evidence type="ECO:0000256" key="4">
    <source>
        <dbReference type="ARBA" id="ARBA00038321"/>
    </source>
</evidence>
<dbReference type="PROSITE" id="PS50082">
    <property type="entry name" value="WD_REPEATS_2"/>
    <property type="match status" value="2"/>
</dbReference>
<feature type="repeat" description="WD" evidence="5">
    <location>
        <begin position="188"/>
        <end position="229"/>
    </location>
</feature>
<evidence type="ECO:0000256" key="1">
    <source>
        <dbReference type="ARBA" id="ARBA00022574"/>
    </source>
</evidence>
<dbReference type="AlphaFoldDB" id="A0A8J4V0P8"/>
<dbReference type="PROSITE" id="PS00678">
    <property type="entry name" value="WD_REPEATS_1"/>
    <property type="match status" value="1"/>
</dbReference>
<dbReference type="Gene3D" id="2.130.10.10">
    <property type="entry name" value="YVTN repeat-like/Quinoprotein amine dehydrogenase"/>
    <property type="match status" value="2"/>
</dbReference>
<keyword evidence="1 5" id="KW-0853">WD repeat</keyword>
<dbReference type="InterPro" id="IPR051179">
    <property type="entry name" value="WD_repeat_multifunction"/>
</dbReference>
<dbReference type="SMART" id="SM00320">
    <property type="entry name" value="WD40"/>
    <property type="match status" value="5"/>
</dbReference>
<evidence type="ECO:0000256" key="5">
    <source>
        <dbReference type="PROSITE-ProRule" id="PRU00221"/>
    </source>
</evidence>
<dbReference type="InterPro" id="IPR015943">
    <property type="entry name" value="WD40/YVTN_repeat-like_dom_sf"/>
</dbReference>
<evidence type="ECO:0000256" key="2">
    <source>
        <dbReference type="ARBA" id="ARBA00022737"/>
    </source>
</evidence>
<dbReference type="OrthoDB" id="27537at2759"/>
<keyword evidence="2" id="KW-0677">Repeat</keyword>
<protein>
    <recommendedName>
        <fullName evidence="8">WD40 repeat-containing protein</fullName>
    </recommendedName>
</protein>
<organism evidence="6 7">
    <name type="scientific">Polysphondylium violaceum</name>
    <dbReference type="NCBI Taxonomy" id="133409"/>
    <lineage>
        <taxon>Eukaryota</taxon>
        <taxon>Amoebozoa</taxon>
        <taxon>Evosea</taxon>
        <taxon>Eumycetozoa</taxon>
        <taxon>Dictyostelia</taxon>
        <taxon>Dictyosteliales</taxon>
        <taxon>Dictyosteliaceae</taxon>
        <taxon>Polysphondylium</taxon>
    </lineage>
</organism>
<dbReference type="EMBL" id="AJWJ01000136">
    <property type="protein sequence ID" value="KAF2074653.1"/>
    <property type="molecule type" value="Genomic_DNA"/>
</dbReference>